<dbReference type="Pfam" id="PF01465">
    <property type="entry name" value="GRIP"/>
    <property type="match status" value="1"/>
</dbReference>
<dbReference type="PANTHER" id="PTHR19327">
    <property type="entry name" value="GOLGIN"/>
    <property type="match status" value="1"/>
</dbReference>
<dbReference type="EnsemblMetazoa" id="ASIC013703-RA">
    <property type="protein sequence ID" value="ASIC013703-PA"/>
    <property type="gene ID" value="ASIC013703"/>
</dbReference>
<feature type="coiled-coil region" evidence="1">
    <location>
        <begin position="636"/>
        <end position="719"/>
    </location>
</feature>
<feature type="coiled-coil region" evidence="1">
    <location>
        <begin position="750"/>
        <end position="1073"/>
    </location>
</feature>
<dbReference type="Proteomes" id="UP000030765">
    <property type="component" value="Unassembled WGS sequence"/>
</dbReference>
<evidence type="ECO:0000256" key="1">
    <source>
        <dbReference type="SAM" id="Coils"/>
    </source>
</evidence>
<reference evidence="4 6" key="1">
    <citation type="journal article" date="2014" name="BMC Genomics">
        <title>Genome sequence of Anopheles sinensis provides insight into genetics basis of mosquito competence for malaria parasites.</title>
        <authorList>
            <person name="Zhou D."/>
            <person name="Zhang D."/>
            <person name="Ding G."/>
            <person name="Shi L."/>
            <person name="Hou Q."/>
            <person name="Ye Y."/>
            <person name="Xu Y."/>
            <person name="Zhou H."/>
            <person name="Xiong C."/>
            <person name="Li S."/>
            <person name="Yu J."/>
            <person name="Hong S."/>
            <person name="Yu X."/>
            <person name="Zou P."/>
            <person name="Chen C."/>
            <person name="Chang X."/>
            <person name="Wang W."/>
            <person name="Lv Y."/>
            <person name="Sun Y."/>
            <person name="Ma L."/>
            <person name="Shen B."/>
            <person name="Zhu C."/>
        </authorList>
    </citation>
    <scope>NUCLEOTIDE SEQUENCE [LARGE SCALE GENOMIC DNA]</scope>
</reference>
<feature type="region of interest" description="Disordered" evidence="2">
    <location>
        <begin position="105"/>
        <end position="126"/>
    </location>
</feature>
<feature type="coiled-coil region" evidence="1">
    <location>
        <begin position="182"/>
        <end position="230"/>
    </location>
</feature>
<dbReference type="EMBL" id="ATLV01020760">
    <property type="status" value="NOT_ANNOTATED_CDS"/>
    <property type="molecule type" value="Genomic_DNA"/>
</dbReference>
<name>A0A084W689_ANOSI</name>
<dbReference type="GO" id="GO:0048193">
    <property type="term" value="P:Golgi vesicle transport"/>
    <property type="evidence" value="ECO:0007669"/>
    <property type="project" value="TreeGrafter"/>
</dbReference>
<feature type="coiled-coil region" evidence="1">
    <location>
        <begin position="1134"/>
        <end position="1415"/>
    </location>
</feature>
<dbReference type="STRING" id="74873.A0A084W689"/>
<feature type="coiled-coil region" evidence="1">
    <location>
        <begin position="319"/>
        <end position="596"/>
    </location>
</feature>
<proteinExistence type="predicted"/>
<keyword evidence="6" id="KW-1185">Reference proteome</keyword>
<dbReference type="InterPro" id="IPR000237">
    <property type="entry name" value="GRIP_dom"/>
</dbReference>
<evidence type="ECO:0000313" key="6">
    <source>
        <dbReference type="Proteomes" id="UP000030765"/>
    </source>
</evidence>
<dbReference type="VEuPathDB" id="VectorBase:ASIC013703"/>
<evidence type="ECO:0000256" key="2">
    <source>
        <dbReference type="SAM" id="MobiDB-lite"/>
    </source>
</evidence>
<dbReference type="SMART" id="SM00755">
    <property type="entry name" value="Grip"/>
    <property type="match status" value="1"/>
</dbReference>
<organism evidence="4">
    <name type="scientific">Anopheles sinensis</name>
    <name type="common">Mosquito</name>
    <dbReference type="NCBI Taxonomy" id="74873"/>
    <lineage>
        <taxon>Eukaryota</taxon>
        <taxon>Metazoa</taxon>
        <taxon>Ecdysozoa</taxon>
        <taxon>Arthropoda</taxon>
        <taxon>Hexapoda</taxon>
        <taxon>Insecta</taxon>
        <taxon>Pterygota</taxon>
        <taxon>Neoptera</taxon>
        <taxon>Endopterygota</taxon>
        <taxon>Diptera</taxon>
        <taxon>Nematocera</taxon>
        <taxon>Culicoidea</taxon>
        <taxon>Culicidae</taxon>
        <taxon>Anophelinae</taxon>
        <taxon>Anopheles</taxon>
    </lineage>
</organism>
<reference evidence="5" key="2">
    <citation type="submission" date="2020-05" db="UniProtKB">
        <authorList>
            <consortium name="EnsemblMetazoa"/>
        </authorList>
    </citation>
    <scope>IDENTIFICATION</scope>
</reference>
<dbReference type="VEuPathDB" id="VectorBase:ASIS021436"/>
<dbReference type="PROSITE" id="PS50913">
    <property type="entry name" value="GRIP"/>
    <property type="match status" value="1"/>
</dbReference>
<sequence length="1490" mass="170566">MFKKLKEKITEEVKQSPQRFEQISKGLQAAVSSASSTTSEVSGSENFFSITEDDTPQNSPQRANSSTINTPVSPQQTENNVANTSGNSSVLSNVSLNNGISPNTTVSSAAGSSSGGGSAYQPRARRLSNSSMASDVSFRLPAYDSPAIYHLETDVDVSASETESVAGSVASNGPNQLDLVSKDKLFQAYKKALDRYQKYRERYTELARRYRELEKDNTKARAVLVETQDKALRRMSELREQCVLEQQAKAHLDSAHRMEIDELQCVVKTLRSKLELVGENGNLSGGERDLISLTGEDGGGTNGNGGSPVRDTGPLEERIKALESKLNEELRQKAVLSLEVSELKKREEEHTITIAENKMAIHSELEAKEAEVRKLKEQLGSLEKNMKQTLLEKDGLGKELSEVRKVAAKTKELESTLHTCNEQKNKLESKFIDFERTIMELEKERQQLKATNLTLDYEKNELNKKATEVEGKLAAMVLDKDRLAAQVKELEQAAQSLDRGAEIESLKKELEQATQRADSTGEKLVTAEQLLKEKEEHLSTMELAQKAAEEKVQQTEQRLADREKEIERLQQQQLEKDDKELAETREKKKLQQAEEELAAGRKSQALDQEKLVELTKALDAAKELHDRDRKSNEASVKEVFERNGELSEQVDQFKEKLEKVNGKFKKISEEKESLRTANDELAQELKQCKAELKQLTAQKQTLSEEVRNLKIINENSESEALRSLQESMRASMAAAEEKLLETTRDLNHVLELKSEENRRLSEEREELAEKLEVAHREKTDLEAEGVNLRSKIDTIRGEKKDLEKTLEREIREKTELKAQVTNILQEIGRLEEQLKDVKDAHSKILEEKQTLEEKIERLQREHCEARVKLEKDTLGKLQGKLREQEVKLQEVECENSQLAEKNCLLEESSRRTAEELRKLNVALKAADDRLQEQEDQLRKEIERSERLEAQVKTVTDQLGQCTGDHAKLFNEKELLDHQHRSLQDAMEAKEKEKLCVLDTNKCLEEELAKVRTESEYLKGKHNELKALLESDKRRLMDQNDALQRQMEELAKEKQSLGRNATDLEKRLASYEEVKIENEYLNTFTKQLQGELQEAKGKLAARDTELGTVRTKQSQTEAMLEERDQEITKLINEFVAKEKKQDAEQRQKMEELTERHRTELESLRETVRDECERKFAGEKQSLETNARETWEEQLKEANAGKTQLEVEVNKLRSELEERSTELDRLKSELSTVAELKLENENYVRDLDELKSELNGAIADKLRQVEDAERQQKSLREELRTELEKVEQEKTRLVAENGELRTRLEEIKAETDEAVRRFESEIEQLKREPPVVKEVVKPLQETDAGQRVGSSEQQSYDELRNKKEELENKLKKIMHEVQDVSNRNLFLEQKCENYLILEQSNERLKLANDKLSRQLDETLVSMHHNEGIAANTEFEYLRNILFQYLSGSVTGNNSTLVKVIAAVLKFSPQQTQVVIEKEAHRRSLMGQINNLL</sequence>
<feature type="domain" description="GRIP" evidence="3">
    <location>
        <begin position="1425"/>
        <end position="1475"/>
    </location>
</feature>
<feature type="compositionally biased region" description="Low complexity" evidence="2">
    <location>
        <begin position="32"/>
        <end position="45"/>
    </location>
</feature>
<feature type="compositionally biased region" description="Polar residues" evidence="2">
    <location>
        <begin position="56"/>
        <end position="84"/>
    </location>
</feature>
<keyword evidence="1" id="KW-0175">Coiled coil</keyword>
<dbReference type="PANTHER" id="PTHR19327:SF0">
    <property type="entry name" value="GOLGIN SUBFAMILY A MEMBER 4"/>
    <property type="match status" value="1"/>
</dbReference>
<dbReference type="Gene3D" id="1.10.220.60">
    <property type="entry name" value="GRIP domain"/>
    <property type="match status" value="1"/>
</dbReference>
<dbReference type="GO" id="GO:0031267">
    <property type="term" value="F:small GTPase binding"/>
    <property type="evidence" value="ECO:0007669"/>
    <property type="project" value="TreeGrafter"/>
</dbReference>
<dbReference type="OMA" id="DEFRNQG"/>
<dbReference type="GO" id="GO:0005794">
    <property type="term" value="C:Golgi apparatus"/>
    <property type="evidence" value="ECO:0007669"/>
    <property type="project" value="TreeGrafter"/>
</dbReference>
<dbReference type="OrthoDB" id="10255522at2759"/>
<accession>A0A084W689</accession>
<dbReference type="SUPFAM" id="SSF101283">
    <property type="entry name" value="GRIP domain"/>
    <property type="match status" value="1"/>
</dbReference>
<protein>
    <submittedName>
        <fullName evidence="4">AGAP006884-PA-like protein</fullName>
    </submittedName>
    <submittedName>
        <fullName evidence="5">GRIP domain-containing protein</fullName>
    </submittedName>
</protein>
<gene>
    <name evidence="4" type="ORF">ZHAS_00013703</name>
</gene>
<evidence type="ECO:0000313" key="4">
    <source>
        <dbReference type="EMBL" id="KFB45733.1"/>
    </source>
</evidence>
<dbReference type="EMBL" id="KE525307">
    <property type="protein sequence ID" value="KFB45733.1"/>
    <property type="molecule type" value="Genomic_DNA"/>
</dbReference>
<feature type="region of interest" description="Disordered" evidence="2">
    <location>
        <begin position="32"/>
        <end position="88"/>
    </location>
</feature>
<evidence type="ECO:0000313" key="5">
    <source>
        <dbReference type="EnsemblMetazoa" id="ASIC013703-PA"/>
    </source>
</evidence>
<evidence type="ECO:0000259" key="3">
    <source>
        <dbReference type="PROSITE" id="PS50913"/>
    </source>
</evidence>